<dbReference type="PANTHER" id="PTHR42756">
    <property type="entry name" value="TRANSCRIPTIONAL REGULATOR, MARR"/>
    <property type="match status" value="1"/>
</dbReference>
<dbReference type="InterPro" id="IPR036388">
    <property type="entry name" value="WH-like_DNA-bd_sf"/>
</dbReference>
<dbReference type="InterPro" id="IPR000835">
    <property type="entry name" value="HTH_MarR-typ"/>
</dbReference>
<keyword evidence="2" id="KW-0238">DNA-binding</keyword>
<dbReference type="Pfam" id="PF12802">
    <property type="entry name" value="MarR_2"/>
    <property type="match status" value="1"/>
</dbReference>
<evidence type="ECO:0000313" key="5">
    <source>
        <dbReference type="EMBL" id="MCC9296405.1"/>
    </source>
</evidence>
<feature type="domain" description="HTH marR-type" evidence="4">
    <location>
        <begin position="1"/>
        <end position="144"/>
    </location>
</feature>
<keyword evidence="1" id="KW-0805">Transcription regulation</keyword>
<evidence type="ECO:0000256" key="2">
    <source>
        <dbReference type="ARBA" id="ARBA00023125"/>
    </source>
</evidence>
<dbReference type="SUPFAM" id="SSF46785">
    <property type="entry name" value="Winged helix' DNA-binding domain"/>
    <property type="match status" value="1"/>
</dbReference>
<evidence type="ECO:0000256" key="1">
    <source>
        <dbReference type="ARBA" id="ARBA00023015"/>
    </source>
</evidence>
<dbReference type="Gene3D" id="1.10.10.10">
    <property type="entry name" value="Winged helix-like DNA-binding domain superfamily/Winged helix DNA-binding domain"/>
    <property type="match status" value="1"/>
</dbReference>
<gene>
    <name evidence="5" type="ORF">LN736_16245</name>
</gene>
<protein>
    <submittedName>
        <fullName evidence="5">MarR family transcriptional regulator</fullName>
    </submittedName>
</protein>
<name>A0ABS8NBF1_9CLOT</name>
<keyword evidence="6" id="KW-1185">Reference proteome</keyword>
<accession>A0ABS8NBF1</accession>
<dbReference type="PANTHER" id="PTHR42756:SF1">
    <property type="entry name" value="TRANSCRIPTIONAL REPRESSOR OF EMRAB OPERON"/>
    <property type="match status" value="1"/>
</dbReference>
<organism evidence="5 6">
    <name type="scientific">Clostridium aromativorans</name>
    <dbReference type="NCBI Taxonomy" id="2836848"/>
    <lineage>
        <taxon>Bacteria</taxon>
        <taxon>Bacillati</taxon>
        <taxon>Bacillota</taxon>
        <taxon>Clostridia</taxon>
        <taxon>Eubacteriales</taxon>
        <taxon>Clostridiaceae</taxon>
        <taxon>Clostridium</taxon>
    </lineage>
</organism>
<comment type="caution">
    <text evidence="5">The sequence shown here is derived from an EMBL/GenBank/DDBJ whole genome shotgun (WGS) entry which is preliminary data.</text>
</comment>
<dbReference type="InterPro" id="IPR036390">
    <property type="entry name" value="WH_DNA-bd_sf"/>
</dbReference>
<dbReference type="RefSeq" id="WP_150356238.1">
    <property type="nucleotide sequence ID" value="NZ_JAJJPB010000030.1"/>
</dbReference>
<dbReference type="SMART" id="SM00347">
    <property type="entry name" value="HTH_MARR"/>
    <property type="match status" value="1"/>
</dbReference>
<proteinExistence type="predicted"/>
<keyword evidence="3" id="KW-0804">Transcription</keyword>
<dbReference type="PRINTS" id="PR00598">
    <property type="entry name" value="HTHMARR"/>
</dbReference>
<evidence type="ECO:0000259" key="4">
    <source>
        <dbReference type="PROSITE" id="PS50995"/>
    </source>
</evidence>
<dbReference type="Proteomes" id="UP001165422">
    <property type="component" value="Unassembled WGS sequence"/>
</dbReference>
<dbReference type="PROSITE" id="PS50995">
    <property type="entry name" value="HTH_MARR_2"/>
    <property type="match status" value="1"/>
</dbReference>
<dbReference type="EMBL" id="JAJJPB010000030">
    <property type="protein sequence ID" value="MCC9296405.1"/>
    <property type="molecule type" value="Genomic_DNA"/>
</dbReference>
<evidence type="ECO:0000256" key="3">
    <source>
        <dbReference type="ARBA" id="ARBA00023163"/>
    </source>
</evidence>
<reference evidence="5" key="1">
    <citation type="submission" date="2021-11" db="EMBL/GenBank/DDBJ databases">
        <authorList>
            <person name="Qingchun L."/>
            <person name="Dong Z."/>
            <person name="Zongwei Q."/>
            <person name="Jia Z."/>
            <person name="Duotao L."/>
        </authorList>
    </citation>
    <scope>NUCLEOTIDE SEQUENCE</scope>
    <source>
        <strain evidence="5">WLY-B-L2</strain>
    </source>
</reference>
<sequence>MNKKYEEQVEELSRIWHSMIMEPNYKSVESQFSRIHGLSTVEIGVLRIISEKEDVIIKDIVDILKIPKSTLTSVINRLEKRKLIKRTISSRDKRSYKLVLTQEGILAQEEHIEFEKKFYARIMECLDTCEEREELLKLMKKITYNLRRKGIFQ</sequence>
<evidence type="ECO:0000313" key="6">
    <source>
        <dbReference type="Proteomes" id="UP001165422"/>
    </source>
</evidence>